<name>A0AAE0GJG7_9CHLO</name>
<dbReference type="EMBL" id="LGRX02005095">
    <property type="protein sequence ID" value="KAK3279176.1"/>
    <property type="molecule type" value="Genomic_DNA"/>
</dbReference>
<keyword evidence="2" id="KW-1185">Reference proteome</keyword>
<organism evidence="1 2">
    <name type="scientific">Cymbomonas tetramitiformis</name>
    <dbReference type="NCBI Taxonomy" id="36881"/>
    <lineage>
        <taxon>Eukaryota</taxon>
        <taxon>Viridiplantae</taxon>
        <taxon>Chlorophyta</taxon>
        <taxon>Pyramimonadophyceae</taxon>
        <taxon>Pyramimonadales</taxon>
        <taxon>Pyramimonadaceae</taxon>
        <taxon>Cymbomonas</taxon>
    </lineage>
</organism>
<comment type="caution">
    <text evidence="1">The sequence shown here is derived from an EMBL/GenBank/DDBJ whole genome shotgun (WGS) entry which is preliminary data.</text>
</comment>
<proteinExistence type="predicted"/>
<evidence type="ECO:0000313" key="2">
    <source>
        <dbReference type="Proteomes" id="UP001190700"/>
    </source>
</evidence>
<dbReference type="AlphaFoldDB" id="A0AAE0GJG7"/>
<protein>
    <submittedName>
        <fullName evidence="1">Uncharacterized protein</fullName>
    </submittedName>
</protein>
<accession>A0AAE0GJG7</accession>
<gene>
    <name evidence="1" type="ORF">CYMTET_12923</name>
</gene>
<dbReference type="Proteomes" id="UP001190700">
    <property type="component" value="Unassembled WGS sequence"/>
</dbReference>
<sequence>MCDVKVLRAGSRNCIVRSGQVVKDRRKADGVKFLEKGRALGWSLLKGATHWSQPVDQVMAARIVLAFAAQEISL</sequence>
<evidence type="ECO:0000313" key="1">
    <source>
        <dbReference type="EMBL" id="KAK3279176.1"/>
    </source>
</evidence>
<reference evidence="1 2" key="1">
    <citation type="journal article" date="2015" name="Genome Biol. Evol.">
        <title>Comparative Genomics of a Bacterivorous Green Alga Reveals Evolutionary Causalities and Consequences of Phago-Mixotrophic Mode of Nutrition.</title>
        <authorList>
            <person name="Burns J.A."/>
            <person name="Paasch A."/>
            <person name="Narechania A."/>
            <person name="Kim E."/>
        </authorList>
    </citation>
    <scope>NUCLEOTIDE SEQUENCE [LARGE SCALE GENOMIC DNA]</scope>
    <source>
        <strain evidence="1 2">PLY_AMNH</strain>
    </source>
</reference>